<dbReference type="Gene3D" id="1.10.274.100">
    <property type="entry name" value="RNA polymerase Rpb1, domain 3"/>
    <property type="match status" value="1"/>
</dbReference>
<evidence type="ECO:0000259" key="12">
    <source>
        <dbReference type="SMART" id="SM00663"/>
    </source>
</evidence>
<evidence type="ECO:0000256" key="4">
    <source>
        <dbReference type="ARBA" id="ARBA00022679"/>
    </source>
</evidence>
<sequence length="960" mass="106764">MHQYAHIHCVSKNLYNQDQSRTPVPFGVLDSHMGTSTKDRSCETCGKPLADCVGHYGYLDLELPIFHVGFFRSTIVILQSICKPKKGSRGFVQRLKGKQGRFRGNLSGKRVDYSGRTVISPDPNLHIDQVAVPVHVAKVLTYPERVTEANIQLMKQLILNGADKHPGANFIQQRQTNIRKFLKYGNRKQIIKELKYGDIVERHLMDGDVVLFNRQPSLHKLSIMAHQAVVRPHRTFRFNECVCTPYNADFDGDEMNLHLPQTEEAKAEALTLMGVKSNLVTPRNGEPLIAAIQDFITGAYLLTQKDVFLDRSHISQLLAYILAGKDVNIRIDLPRPVILKPVKLWTGKQVFNVILRPNMDMPIKMNLRTKGKQYTSGEDLCFKDSYVVIHNSELMCGALDKAVLGSGSKNSIFYVLLRDFGGNRGFSIGIGDVTPGHGLLQAKDELLDNGYSKCDSFIQDFKEGKLQTQPGCSADDTLEAVILKELSVIRDHAGKACLHELHKTNSPLTMAVCGSKGSFINISQMIACVGQQAISGKRIPNGFEDRALPHFKRHSKSPAAKGFVKNSFYSGLTPTEFFFHTMAGREGLVDTAVKTAETGYMQRRLVKSLEDLATQYDLTVRNSVGDIVQFMYGGDGLDPTDMEGKDKPLDYTRVFSHVQCSFPMKDEEPLSSKEILQVALPVLDGSDFEHCGTEFTKDLRTFVEDIAKRVEKRHLQLSPSQMSASETSRSNVFSWVDRCTKSQLTHFLNLCKEKYSRAKIEPSTAVGALCAQSIGEPDITLGVPRIKEIINASRFISTPIISAPLMNDKNADEARGVKGRIEKTLLGEVSEFIEEVFLPNSCFILVKLAMDRIKLLKQVTALSKSELCIFPSESSKSSLHYTMQQLKSDLPNVLIKGHRNVNRAIIHVDEAQGDTYKLLVEGDDLLSVMSTVGVKGTAATSNNTAEVEKVLGIEAARHAQ</sequence>
<keyword evidence="10" id="KW-0539">Nucleus</keyword>
<dbReference type="Pfam" id="PF05000">
    <property type="entry name" value="RNA_pol_Rpb1_4"/>
    <property type="match status" value="1"/>
</dbReference>
<reference evidence="13 14" key="1">
    <citation type="journal article" date="2018" name="Sci. Rep.">
        <title>Comparative analysis of the Pocillopora damicornis genome highlights role of immune system in coral evolution.</title>
        <authorList>
            <person name="Cunning R."/>
            <person name="Bay R.A."/>
            <person name="Gillette P."/>
            <person name="Baker A.C."/>
            <person name="Traylor-Knowles N."/>
        </authorList>
    </citation>
    <scope>NUCLEOTIDE SEQUENCE [LARGE SCALE GENOMIC DNA]</scope>
    <source>
        <strain evidence="13">RSMAS</strain>
        <tissue evidence="13">Whole animal</tissue>
    </source>
</reference>
<dbReference type="InterPro" id="IPR006592">
    <property type="entry name" value="RNA_pol_N"/>
</dbReference>
<evidence type="ECO:0000256" key="9">
    <source>
        <dbReference type="ARBA" id="ARBA00023163"/>
    </source>
</evidence>
<evidence type="ECO:0000313" key="13">
    <source>
        <dbReference type="EMBL" id="RMX55285.1"/>
    </source>
</evidence>
<keyword evidence="6" id="KW-0479">Metal-binding</keyword>
<dbReference type="Gene3D" id="2.40.40.20">
    <property type="match status" value="1"/>
</dbReference>
<proteinExistence type="inferred from homology"/>
<evidence type="ECO:0000313" key="14">
    <source>
        <dbReference type="Proteomes" id="UP000275408"/>
    </source>
</evidence>
<dbReference type="Pfam" id="PF04998">
    <property type="entry name" value="RNA_pol_Rpb1_5"/>
    <property type="match status" value="1"/>
</dbReference>
<evidence type="ECO:0000256" key="1">
    <source>
        <dbReference type="ARBA" id="ARBA00004123"/>
    </source>
</evidence>
<dbReference type="InterPro" id="IPR007080">
    <property type="entry name" value="RNA_pol_Rpb1_1"/>
</dbReference>
<evidence type="ECO:0000256" key="11">
    <source>
        <dbReference type="RuleBase" id="RU004279"/>
    </source>
</evidence>
<dbReference type="Pfam" id="PF04997">
    <property type="entry name" value="RNA_pol_Rpb1_1"/>
    <property type="match status" value="1"/>
</dbReference>
<dbReference type="InterPro" id="IPR044893">
    <property type="entry name" value="RNA_pol_Rpb1_clamp_domain"/>
</dbReference>
<dbReference type="GO" id="GO:0000428">
    <property type="term" value="C:DNA-directed RNA polymerase complex"/>
    <property type="evidence" value="ECO:0007669"/>
    <property type="project" value="UniProtKB-KW"/>
</dbReference>
<dbReference type="InterPro" id="IPR007083">
    <property type="entry name" value="RNA_pol_Rpb1_4"/>
</dbReference>
<dbReference type="Gene3D" id="6.10.250.2940">
    <property type="match status" value="1"/>
</dbReference>
<keyword evidence="9 11" id="KW-0804">Transcription</keyword>
<comment type="catalytic activity">
    <reaction evidence="11">
        <text>RNA(n) + a ribonucleoside 5'-triphosphate = RNA(n+1) + diphosphate</text>
        <dbReference type="Rhea" id="RHEA:21248"/>
        <dbReference type="Rhea" id="RHEA-COMP:14527"/>
        <dbReference type="Rhea" id="RHEA-COMP:17342"/>
        <dbReference type="ChEBI" id="CHEBI:33019"/>
        <dbReference type="ChEBI" id="CHEBI:61557"/>
        <dbReference type="ChEBI" id="CHEBI:140395"/>
        <dbReference type="EC" id="2.7.7.6"/>
    </reaction>
</comment>
<dbReference type="InterPro" id="IPR007081">
    <property type="entry name" value="RNA_pol_Rpb1_5"/>
</dbReference>
<keyword evidence="8" id="KW-0460">Magnesium</keyword>
<dbReference type="Pfam" id="PF04983">
    <property type="entry name" value="RNA_pol_Rpb1_3"/>
    <property type="match status" value="1"/>
</dbReference>
<dbReference type="InterPro" id="IPR015700">
    <property type="entry name" value="RPC1"/>
</dbReference>
<comment type="function">
    <text evidence="11">DNA-dependent RNA polymerase catalyzes the transcription of DNA into RNA using the four ribonucleoside triphosphates as substrates.</text>
</comment>
<dbReference type="Gene3D" id="3.30.1490.180">
    <property type="entry name" value="RNA polymerase ii"/>
    <property type="match status" value="1"/>
</dbReference>
<evidence type="ECO:0000256" key="7">
    <source>
        <dbReference type="ARBA" id="ARBA00022833"/>
    </source>
</evidence>
<comment type="subcellular location">
    <subcellularLocation>
        <location evidence="1">Nucleus</location>
    </subcellularLocation>
</comment>
<name>A0A3M6UNT1_POCDA</name>
<dbReference type="InterPro" id="IPR000722">
    <property type="entry name" value="RNA_pol_asu"/>
</dbReference>
<comment type="similarity">
    <text evidence="2 11">Belongs to the RNA polymerase beta' chain family.</text>
</comment>
<dbReference type="GO" id="GO:0006351">
    <property type="term" value="P:DNA-templated transcription"/>
    <property type="evidence" value="ECO:0007669"/>
    <property type="project" value="InterPro"/>
</dbReference>
<organism evidence="13 14">
    <name type="scientific">Pocillopora damicornis</name>
    <name type="common">Cauliflower coral</name>
    <name type="synonym">Millepora damicornis</name>
    <dbReference type="NCBI Taxonomy" id="46731"/>
    <lineage>
        <taxon>Eukaryota</taxon>
        <taxon>Metazoa</taxon>
        <taxon>Cnidaria</taxon>
        <taxon>Anthozoa</taxon>
        <taxon>Hexacorallia</taxon>
        <taxon>Scleractinia</taxon>
        <taxon>Astrocoeniina</taxon>
        <taxon>Pocilloporidae</taxon>
        <taxon>Pocillopora</taxon>
    </lineage>
</organism>
<dbReference type="STRING" id="46731.A0A3M6UNT1"/>
<dbReference type="PANTHER" id="PTHR48446:SF1">
    <property type="entry name" value="DNA-DIRECTED RNA POLYMERASE SUBUNIT BETA' N-TERMINAL SECTION"/>
    <property type="match status" value="1"/>
</dbReference>
<dbReference type="Gene3D" id="1.10.132.30">
    <property type="match status" value="1"/>
</dbReference>
<keyword evidence="3 11" id="KW-0240">DNA-directed RNA polymerase</keyword>
<keyword evidence="7" id="KW-0862">Zinc</keyword>
<evidence type="ECO:0000256" key="3">
    <source>
        <dbReference type="ARBA" id="ARBA00022478"/>
    </source>
</evidence>
<dbReference type="InterPro" id="IPR038120">
    <property type="entry name" value="Rpb1_funnel_sf"/>
</dbReference>
<evidence type="ECO:0000256" key="6">
    <source>
        <dbReference type="ARBA" id="ARBA00022723"/>
    </source>
</evidence>
<feature type="domain" description="RNA polymerase N-terminal" evidence="12">
    <location>
        <begin position="19"/>
        <end position="303"/>
    </location>
</feature>
<dbReference type="PANTHER" id="PTHR48446">
    <property type="entry name" value="DNA-DIRECTED RNA POLYMERASE SUBUNIT BETA' N-TERMINAL SECTION"/>
    <property type="match status" value="1"/>
</dbReference>
<evidence type="ECO:0000256" key="8">
    <source>
        <dbReference type="ARBA" id="ARBA00022842"/>
    </source>
</evidence>
<dbReference type="OrthoDB" id="270392at2759"/>
<keyword evidence="14" id="KW-1185">Reference proteome</keyword>
<dbReference type="Gene3D" id="6.20.50.80">
    <property type="match status" value="1"/>
</dbReference>
<dbReference type="CDD" id="cd02583">
    <property type="entry name" value="RNAP_III_RPC1_N"/>
    <property type="match status" value="1"/>
</dbReference>
<dbReference type="FunFam" id="3.30.1490.180:FF:000002">
    <property type="entry name" value="DNA-directed RNA polymerase subunit"/>
    <property type="match status" value="1"/>
</dbReference>
<evidence type="ECO:0000256" key="2">
    <source>
        <dbReference type="ARBA" id="ARBA00006460"/>
    </source>
</evidence>
<dbReference type="FunFam" id="2.40.40.20:FF:000019">
    <property type="entry name" value="DNA-directed RNA polymerase II subunit RPB1"/>
    <property type="match status" value="1"/>
</dbReference>
<dbReference type="GO" id="GO:0003677">
    <property type="term" value="F:DNA binding"/>
    <property type="evidence" value="ECO:0007669"/>
    <property type="project" value="InterPro"/>
</dbReference>
<accession>A0A3M6UNT1</accession>
<dbReference type="EC" id="2.7.7.6" evidence="11"/>
<dbReference type="FunFam" id="1.10.132.30:FF:000001">
    <property type="entry name" value="DNA-directed RNA polymerase subunit"/>
    <property type="match status" value="1"/>
</dbReference>
<dbReference type="SUPFAM" id="SSF64484">
    <property type="entry name" value="beta and beta-prime subunits of DNA dependent RNA-polymerase"/>
    <property type="match status" value="1"/>
</dbReference>
<dbReference type="GO" id="GO:0005654">
    <property type="term" value="C:nucleoplasm"/>
    <property type="evidence" value="ECO:0007669"/>
    <property type="project" value="UniProtKB-ARBA"/>
</dbReference>
<keyword evidence="5 11" id="KW-0548">Nucleotidyltransferase</keyword>
<dbReference type="Proteomes" id="UP000275408">
    <property type="component" value="Unassembled WGS sequence"/>
</dbReference>
<evidence type="ECO:0000256" key="10">
    <source>
        <dbReference type="ARBA" id="ARBA00023242"/>
    </source>
</evidence>
<dbReference type="EMBL" id="RCHS01001090">
    <property type="protein sequence ID" value="RMX55285.1"/>
    <property type="molecule type" value="Genomic_DNA"/>
</dbReference>
<keyword evidence="4 11" id="KW-0808">Transferase</keyword>
<evidence type="ECO:0000256" key="5">
    <source>
        <dbReference type="ARBA" id="ARBA00022695"/>
    </source>
</evidence>
<dbReference type="FunFam" id="1.10.274.100:FF:000025">
    <property type="entry name" value="DNA-directed RNA polymerase subunit"/>
    <property type="match status" value="1"/>
</dbReference>
<dbReference type="InterPro" id="IPR035697">
    <property type="entry name" value="RNAP_III_RPC1_N"/>
</dbReference>
<dbReference type="AlphaFoldDB" id="A0A3M6UNT1"/>
<dbReference type="Pfam" id="PF00623">
    <property type="entry name" value="RNA_pol_Rpb1_2"/>
    <property type="match status" value="1"/>
</dbReference>
<comment type="caution">
    <text evidence="13">The sequence shown here is derived from an EMBL/GenBank/DDBJ whole genome shotgun (WGS) entry which is preliminary data.</text>
</comment>
<protein>
    <recommendedName>
        <fullName evidence="11">DNA-directed RNA polymerase subunit</fullName>
        <ecNumber evidence="11">2.7.7.6</ecNumber>
    </recommendedName>
</protein>
<dbReference type="Gene3D" id="4.10.860.120">
    <property type="entry name" value="RNA polymerase II, clamp domain"/>
    <property type="match status" value="1"/>
</dbReference>
<gene>
    <name evidence="13" type="ORF">pdam_00017787</name>
</gene>
<dbReference type="InterPro" id="IPR042102">
    <property type="entry name" value="RNA_pol_Rpb1_3_sf"/>
</dbReference>
<dbReference type="InterPro" id="IPR007066">
    <property type="entry name" value="RNA_pol_Rpb1_3"/>
</dbReference>
<dbReference type="GO" id="GO:0003899">
    <property type="term" value="F:DNA-directed RNA polymerase activity"/>
    <property type="evidence" value="ECO:0007669"/>
    <property type="project" value="UniProtKB-EC"/>
</dbReference>
<dbReference type="GO" id="GO:0046872">
    <property type="term" value="F:metal ion binding"/>
    <property type="evidence" value="ECO:0007669"/>
    <property type="project" value="UniProtKB-KW"/>
</dbReference>
<dbReference type="SMART" id="SM00663">
    <property type="entry name" value="RPOLA_N"/>
    <property type="match status" value="1"/>
</dbReference>